<dbReference type="PANTHER" id="PTHR30469">
    <property type="entry name" value="MULTIDRUG RESISTANCE PROTEIN MDTA"/>
    <property type="match status" value="1"/>
</dbReference>
<dbReference type="PANTHER" id="PTHR30469:SF12">
    <property type="entry name" value="MULTIDRUG RESISTANCE PROTEIN MDTA"/>
    <property type="match status" value="1"/>
</dbReference>
<comment type="caution">
    <text evidence="3">The sequence shown here is derived from an EMBL/GenBank/DDBJ whole genome shotgun (WGS) entry which is preliminary data.</text>
</comment>
<dbReference type="GO" id="GO:1990281">
    <property type="term" value="C:efflux pump complex"/>
    <property type="evidence" value="ECO:0007669"/>
    <property type="project" value="TreeGrafter"/>
</dbReference>
<comment type="similarity">
    <text evidence="1">Belongs to the membrane fusion protein (MFP) (TC 8.A.1) family.</text>
</comment>
<protein>
    <submittedName>
        <fullName evidence="3">Biotin/lipoyl-binding protein</fullName>
    </submittedName>
</protein>
<dbReference type="EMBL" id="WKLC01000361">
    <property type="protein sequence ID" value="MSE15472.1"/>
    <property type="molecule type" value="Genomic_DNA"/>
</dbReference>
<accession>A0A7X2MLK1</accession>
<dbReference type="GO" id="GO:0015562">
    <property type="term" value="F:efflux transmembrane transporter activity"/>
    <property type="evidence" value="ECO:0007669"/>
    <property type="project" value="TreeGrafter"/>
</dbReference>
<dbReference type="Proteomes" id="UP000461948">
    <property type="component" value="Unassembled WGS sequence"/>
</dbReference>
<dbReference type="AlphaFoldDB" id="A0A7X2MLK1"/>
<feature type="non-terminal residue" evidence="3">
    <location>
        <position position="157"/>
    </location>
</feature>
<dbReference type="Gene3D" id="1.10.287.470">
    <property type="entry name" value="Helix hairpin bin"/>
    <property type="match status" value="1"/>
</dbReference>
<proteinExistence type="inferred from homology"/>
<feature type="domain" description="Multidrug resistance protein MdtA-like barrel-sandwich hybrid" evidence="2">
    <location>
        <begin position="86"/>
        <end position="124"/>
    </location>
</feature>
<dbReference type="SUPFAM" id="SSF111369">
    <property type="entry name" value="HlyD-like secretion proteins"/>
    <property type="match status" value="1"/>
</dbReference>
<evidence type="ECO:0000259" key="2">
    <source>
        <dbReference type="Pfam" id="PF25917"/>
    </source>
</evidence>
<evidence type="ECO:0000256" key="1">
    <source>
        <dbReference type="ARBA" id="ARBA00009477"/>
    </source>
</evidence>
<reference evidence="3 4" key="1">
    <citation type="submission" date="2019-11" db="EMBL/GenBank/DDBJ databases">
        <title>Draft Genome Sequence of Plant Growth-Promoting Rhizosphere-Associated Bacteria.</title>
        <authorList>
            <person name="Vasilyev I.Y."/>
            <person name="Radchenko V."/>
            <person name="Ilnitskaya E.V."/>
        </authorList>
    </citation>
    <scope>NUCLEOTIDE SEQUENCE [LARGE SCALE GENOMIC DNA]</scope>
    <source>
        <strain evidence="3 4">VRA_MhP_f</strain>
    </source>
</reference>
<dbReference type="Pfam" id="PF25917">
    <property type="entry name" value="BSH_RND"/>
    <property type="match status" value="1"/>
</dbReference>
<evidence type="ECO:0000313" key="4">
    <source>
        <dbReference type="Proteomes" id="UP000461948"/>
    </source>
</evidence>
<gene>
    <name evidence="3" type="ORF">GKC49_10135</name>
</gene>
<dbReference type="InterPro" id="IPR058625">
    <property type="entry name" value="MdtA-like_BSH"/>
</dbReference>
<evidence type="ECO:0000313" key="3">
    <source>
        <dbReference type="EMBL" id="MSE15472.1"/>
    </source>
</evidence>
<name>A0A7X2MLK1_ENTAG</name>
<dbReference type="Gene3D" id="2.40.50.100">
    <property type="match status" value="1"/>
</dbReference>
<organism evidence="3 4">
    <name type="scientific">Enterobacter agglomerans</name>
    <name type="common">Erwinia herbicola</name>
    <name type="synonym">Pantoea agglomerans</name>
    <dbReference type="NCBI Taxonomy" id="549"/>
    <lineage>
        <taxon>Bacteria</taxon>
        <taxon>Pseudomonadati</taxon>
        <taxon>Pseudomonadota</taxon>
        <taxon>Gammaproteobacteria</taxon>
        <taxon>Enterobacterales</taxon>
        <taxon>Erwiniaceae</taxon>
        <taxon>Pantoea</taxon>
        <taxon>Pantoea agglomerans group</taxon>
    </lineage>
</organism>
<sequence length="157" mass="16497">MTHLSRPARSLGLKWLLLLLMAAIVAGVIWRLLAAGHGPGEGMPSGRPGAHGMMGGGATLVHSGVASTADVPVWLNALGTAIPNASVTVTSRVDGQLEQVFFTEGQKVSAGQLLAQIDPRSFQATLNQYQGELSENQALLKSAELTLARYRKLAAQD</sequence>